<feature type="region of interest" description="Disordered" evidence="2">
    <location>
        <begin position="363"/>
        <end position="442"/>
    </location>
</feature>
<evidence type="ECO:0000256" key="2">
    <source>
        <dbReference type="SAM" id="MobiDB-lite"/>
    </source>
</evidence>
<keyword evidence="4" id="KW-1185">Reference proteome</keyword>
<sequence length="523" mass="59372">MSFSQCHVAEQLDLLDPESTWRKDMRIVVDKLTKFLPEIRDLLCSPGDAVAHGELPEKFPIFSATLEEVILQLRTSLVELRQRKAEWESALKSRTGDMARLDRQVKQAEAELHRAQEEDASIRHSQVDETRRLQELEIRLQNQEQYLIQREVEVTEWSQKCEDYLRAKDGEIEKLTQNILQTKSEAGNEITSLQKSLQERSRELKTFQSRFSQLEASHNKCVGTNAELESLRNERNIVQSAAETARVLFQSKLDSQTQIVANKNDEIKRIESEKEKEVFQLKTTLDELREAHLDQANNYTVIEKDLSAKDEAVETLQHQLRQAQAEIERFKRAHVGEHTTSLGNGHGTAAQQDQRTLGLRDSRADDMAPDLGAGQQISGSRKRKADDPGSDSKTGEQHPGVGSRRGNDTTPGLSADQQNPSTRNLSNLTMTNLRDPTYVPDPPIPTEVLSRLRENLNGWDRRKADWAKPRIGRRCVESIVSKKASVWPHGEAVECEHCKKHKNLCMVVEKGGQLTLLPSYQGV</sequence>
<reference evidence="3" key="1">
    <citation type="submission" date="2023-03" db="EMBL/GenBank/DDBJ databases">
        <title>Complete genome of Cladonia borealis.</title>
        <authorList>
            <person name="Park H."/>
        </authorList>
    </citation>
    <scope>NUCLEOTIDE SEQUENCE</scope>
    <source>
        <strain evidence="3">ANT050790</strain>
    </source>
</reference>
<dbReference type="EMBL" id="JAFEKC020000002">
    <property type="protein sequence ID" value="KAK0516769.1"/>
    <property type="molecule type" value="Genomic_DNA"/>
</dbReference>
<accession>A0AA39RAD4</accession>
<evidence type="ECO:0000256" key="1">
    <source>
        <dbReference type="SAM" id="Coils"/>
    </source>
</evidence>
<feature type="coiled-coil region" evidence="1">
    <location>
        <begin position="70"/>
        <end position="185"/>
    </location>
</feature>
<comment type="caution">
    <text evidence="3">The sequence shown here is derived from an EMBL/GenBank/DDBJ whole genome shotgun (WGS) entry which is preliminary data.</text>
</comment>
<dbReference type="AlphaFoldDB" id="A0AA39RAD4"/>
<name>A0AA39RAD4_9LECA</name>
<feature type="coiled-coil region" evidence="1">
    <location>
        <begin position="214"/>
        <end position="333"/>
    </location>
</feature>
<keyword evidence="1" id="KW-0175">Coiled coil</keyword>
<organism evidence="3 4">
    <name type="scientific">Cladonia borealis</name>
    <dbReference type="NCBI Taxonomy" id="184061"/>
    <lineage>
        <taxon>Eukaryota</taxon>
        <taxon>Fungi</taxon>
        <taxon>Dikarya</taxon>
        <taxon>Ascomycota</taxon>
        <taxon>Pezizomycotina</taxon>
        <taxon>Lecanoromycetes</taxon>
        <taxon>OSLEUM clade</taxon>
        <taxon>Lecanoromycetidae</taxon>
        <taxon>Lecanorales</taxon>
        <taxon>Lecanorineae</taxon>
        <taxon>Cladoniaceae</taxon>
        <taxon>Cladonia</taxon>
    </lineage>
</organism>
<protein>
    <submittedName>
        <fullName evidence="3">Uncharacterized protein</fullName>
    </submittedName>
</protein>
<gene>
    <name evidence="3" type="ORF">JMJ35_001372</name>
</gene>
<dbReference type="Proteomes" id="UP001166286">
    <property type="component" value="Unassembled WGS sequence"/>
</dbReference>
<evidence type="ECO:0000313" key="4">
    <source>
        <dbReference type="Proteomes" id="UP001166286"/>
    </source>
</evidence>
<evidence type="ECO:0000313" key="3">
    <source>
        <dbReference type="EMBL" id="KAK0516769.1"/>
    </source>
</evidence>
<proteinExistence type="predicted"/>
<feature type="compositionally biased region" description="Polar residues" evidence="2">
    <location>
        <begin position="408"/>
        <end position="434"/>
    </location>
</feature>